<dbReference type="AlphaFoldDB" id="A0A0E9PUQ3"/>
<reference evidence="2" key="2">
    <citation type="journal article" date="2015" name="Fish Shellfish Immunol.">
        <title>Early steps in the European eel (Anguilla anguilla)-Vibrio vulnificus interaction in the gills: Role of the RtxA13 toxin.</title>
        <authorList>
            <person name="Callol A."/>
            <person name="Pajuelo D."/>
            <person name="Ebbesson L."/>
            <person name="Teles M."/>
            <person name="MacKenzie S."/>
            <person name="Amaro C."/>
        </authorList>
    </citation>
    <scope>NUCLEOTIDE SEQUENCE</scope>
</reference>
<protein>
    <submittedName>
        <fullName evidence="2">Uncharacterized protein</fullName>
    </submittedName>
</protein>
<dbReference type="EMBL" id="GBXM01100777">
    <property type="protein sequence ID" value="JAH07800.1"/>
    <property type="molecule type" value="Transcribed_RNA"/>
</dbReference>
<reference evidence="2" key="1">
    <citation type="submission" date="2014-11" db="EMBL/GenBank/DDBJ databases">
        <authorList>
            <person name="Amaro Gonzalez C."/>
        </authorList>
    </citation>
    <scope>NUCLEOTIDE SEQUENCE</scope>
</reference>
<evidence type="ECO:0000256" key="1">
    <source>
        <dbReference type="SAM" id="MobiDB-lite"/>
    </source>
</evidence>
<sequence length="32" mass="3560">MSANALPKSRATRPEESSPVEVMFQRQTKLIG</sequence>
<organism evidence="2">
    <name type="scientific">Anguilla anguilla</name>
    <name type="common">European freshwater eel</name>
    <name type="synonym">Muraena anguilla</name>
    <dbReference type="NCBI Taxonomy" id="7936"/>
    <lineage>
        <taxon>Eukaryota</taxon>
        <taxon>Metazoa</taxon>
        <taxon>Chordata</taxon>
        <taxon>Craniata</taxon>
        <taxon>Vertebrata</taxon>
        <taxon>Euteleostomi</taxon>
        <taxon>Actinopterygii</taxon>
        <taxon>Neopterygii</taxon>
        <taxon>Teleostei</taxon>
        <taxon>Anguilliformes</taxon>
        <taxon>Anguillidae</taxon>
        <taxon>Anguilla</taxon>
    </lineage>
</organism>
<proteinExistence type="predicted"/>
<accession>A0A0E9PUQ3</accession>
<name>A0A0E9PUQ3_ANGAN</name>
<feature type="region of interest" description="Disordered" evidence="1">
    <location>
        <begin position="1"/>
        <end position="32"/>
    </location>
</feature>
<evidence type="ECO:0000313" key="2">
    <source>
        <dbReference type="EMBL" id="JAH07800.1"/>
    </source>
</evidence>